<dbReference type="EMBL" id="LGIA01000142">
    <property type="protein sequence ID" value="KOH45406.1"/>
    <property type="molecule type" value="Genomic_DNA"/>
</dbReference>
<keyword evidence="5 10" id="KW-0808">Transferase</keyword>
<evidence type="ECO:0000256" key="9">
    <source>
        <dbReference type="ARBA" id="ARBA00023125"/>
    </source>
</evidence>
<evidence type="ECO:0000259" key="13">
    <source>
        <dbReference type="Pfam" id="PF02768"/>
    </source>
</evidence>
<dbReference type="PATRIC" id="fig|1409788.3.peg.1850"/>
<evidence type="ECO:0000313" key="15">
    <source>
        <dbReference type="Proteomes" id="UP000036958"/>
    </source>
</evidence>
<evidence type="ECO:0000256" key="7">
    <source>
        <dbReference type="ARBA" id="ARBA00022705"/>
    </source>
</evidence>
<keyword evidence="7 10" id="KW-0235">DNA replication</keyword>
<accession>A0A0L8VAC0</accession>
<evidence type="ECO:0000256" key="2">
    <source>
        <dbReference type="ARBA" id="ARBA00010752"/>
    </source>
</evidence>
<feature type="domain" description="DNA polymerase III beta sliding clamp central" evidence="12">
    <location>
        <begin position="133"/>
        <end position="245"/>
    </location>
</feature>
<keyword evidence="9" id="KW-0238">DNA-binding</keyword>
<dbReference type="Gene3D" id="3.10.150.10">
    <property type="entry name" value="DNA Polymerase III, subunit A, domain 2"/>
    <property type="match status" value="1"/>
</dbReference>
<dbReference type="GO" id="GO:0003677">
    <property type="term" value="F:DNA binding"/>
    <property type="evidence" value="ECO:0007669"/>
    <property type="project" value="UniProtKB-UniRule"/>
</dbReference>
<dbReference type="GO" id="GO:0008408">
    <property type="term" value="F:3'-5' exonuclease activity"/>
    <property type="evidence" value="ECO:0007669"/>
    <property type="project" value="InterPro"/>
</dbReference>
<dbReference type="SMART" id="SM00480">
    <property type="entry name" value="POL3Bc"/>
    <property type="match status" value="1"/>
</dbReference>
<comment type="subcellular location">
    <subcellularLocation>
        <location evidence="1 10">Cytoplasm</location>
    </subcellularLocation>
</comment>
<reference evidence="15" key="1">
    <citation type="submission" date="2015-07" db="EMBL/GenBank/DDBJ databases">
        <title>Genome sequencing of Sunxiuqinia dokdonensis strain SK.</title>
        <authorList>
            <person name="Ahn S."/>
            <person name="Kim B.-C."/>
        </authorList>
    </citation>
    <scope>NUCLEOTIDE SEQUENCE [LARGE SCALE GENOMIC DNA]</scope>
    <source>
        <strain evidence="15">SK</strain>
    </source>
</reference>
<keyword evidence="8 10" id="KW-0239">DNA-directed DNA polymerase</keyword>
<dbReference type="RefSeq" id="WP_053182029.1">
    <property type="nucleotide sequence ID" value="NZ_LGIA01000142.1"/>
</dbReference>
<gene>
    <name evidence="14" type="ORF">NC99_17820</name>
</gene>
<evidence type="ECO:0000259" key="12">
    <source>
        <dbReference type="Pfam" id="PF02767"/>
    </source>
</evidence>
<name>A0A0L8VAC0_9BACT</name>
<dbReference type="AlphaFoldDB" id="A0A0L8VAC0"/>
<dbReference type="PIRSF" id="PIRSF000804">
    <property type="entry name" value="DNA_pol_III_b"/>
    <property type="match status" value="1"/>
</dbReference>
<dbReference type="GO" id="GO:0009360">
    <property type="term" value="C:DNA polymerase III complex"/>
    <property type="evidence" value="ECO:0007669"/>
    <property type="project" value="InterPro"/>
</dbReference>
<dbReference type="PANTHER" id="PTHR30478">
    <property type="entry name" value="DNA POLYMERASE III SUBUNIT BETA"/>
    <property type="match status" value="1"/>
</dbReference>
<dbReference type="OrthoDB" id="8421503at2"/>
<evidence type="ECO:0000256" key="5">
    <source>
        <dbReference type="ARBA" id="ARBA00022679"/>
    </source>
</evidence>
<dbReference type="GO" id="GO:0005737">
    <property type="term" value="C:cytoplasm"/>
    <property type="evidence" value="ECO:0007669"/>
    <property type="project" value="UniProtKB-SubCell"/>
</dbReference>
<protein>
    <recommendedName>
        <fullName evidence="3 10">Beta sliding clamp</fullName>
    </recommendedName>
</protein>
<dbReference type="NCBIfam" id="TIGR00663">
    <property type="entry name" value="dnan"/>
    <property type="match status" value="1"/>
</dbReference>
<feature type="domain" description="DNA polymerase III beta sliding clamp C-terminal" evidence="13">
    <location>
        <begin position="249"/>
        <end position="367"/>
    </location>
</feature>
<evidence type="ECO:0000256" key="10">
    <source>
        <dbReference type="PIRNR" id="PIRNR000804"/>
    </source>
</evidence>
<comment type="caution">
    <text evidence="14">The sequence shown here is derived from an EMBL/GenBank/DDBJ whole genome shotgun (WGS) entry which is preliminary data.</text>
</comment>
<dbReference type="InterPro" id="IPR001001">
    <property type="entry name" value="DNA_polIII_beta"/>
</dbReference>
<proteinExistence type="inferred from homology"/>
<evidence type="ECO:0000313" key="14">
    <source>
        <dbReference type="EMBL" id="KOH45406.1"/>
    </source>
</evidence>
<dbReference type="InterPro" id="IPR022637">
    <property type="entry name" value="DNA_polIII_beta_cen"/>
</dbReference>
<evidence type="ECO:0000256" key="6">
    <source>
        <dbReference type="ARBA" id="ARBA00022695"/>
    </source>
</evidence>
<comment type="subunit">
    <text evidence="10">Forms a ring-shaped head-to-tail homodimer around DNA.</text>
</comment>
<dbReference type="Pfam" id="PF02767">
    <property type="entry name" value="DNA_pol3_beta_2"/>
    <property type="match status" value="1"/>
</dbReference>
<evidence type="ECO:0000259" key="11">
    <source>
        <dbReference type="Pfam" id="PF00712"/>
    </source>
</evidence>
<sequence length="376" mass="41822">MKFVVSSTELLSHLNAISKVISSKNTLPILDNYLFQLEDNRLTITASDLESTLITSLDLDNTEGNGDVAVPAKLLNDTLKEFPEQPLTFQINGETSAIDIYSENGKFSIVGQNGEDFPALPELKEEAAATIEVNHDVLQNGIAKTLFATADDELRPVMNGIFVELGAEDLTFVASDAHKLVRYRRSDAKAEIESSFILPKKPAALLKNLLPKEEFDVKLQFDDKNAFFTLSNYKLICRLVEGNYPSYNSVIPSNNSNKMTVDRLELYNTIKRVSVFANQASNLVKLHIDDNQLVVSAQDVDFSISAVERLKCQYEGDEIEIGFKSTFLLEILANLSTSDVRVELSDPTRAGLLLPAEKDFDEEDVLMLLMPMMINA</sequence>
<keyword evidence="15" id="KW-1185">Reference proteome</keyword>
<dbReference type="PANTHER" id="PTHR30478:SF0">
    <property type="entry name" value="BETA SLIDING CLAMP"/>
    <property type="match status" value="1"/>
</dbReference>
<comment type="similarity">
    <text evidence="2 10">Belongs to the beta sliding clamp family.</text>
</comment>
<evidence type="ECO:0000256" key="1">
    <source>
        <dbReference type="ARBA" id="ARBA00004496"/>
    </source>
</evidence>
<dbReference type="Proteomes" id="UP000036958">
    <property type="component" value="Unassembled WGS sequence"/>
</dbReference>
<keyword evidence="4 10" id="KW-0963">Cytoplasm</keyword>
<dbReference type="Pfam" id="PF00712">
    <property type="entry name" value="DNA_pol3_beta"/>
    <property type="match status" value="1"/>
</dbReference>
<dbReference type="STRING" id="1409788.NC99_17820"/>
<feature type="domain" description="DNA polymerase III beta sliding clamp N-terminal" evidence="11">
    <location>
        <begin position="1"/>
        <end position="121"/>
    </location>
</feature>
<dbReference type="InterPro" id="IPR022635">
    <property type="entry name" value="DNA_polIII_beta_C"/>
</dbReference>
<dbReference type="Gene3D" id="3.70.10.10">
    <property type="match status" value="1"/>
</dbReference>
<dbReference type="CDD" id="cd00140">
    <property type="entry name" value="beta_clamp"/>
    <property type="match status" value="1"/>
</dbReference>
<dbReference type="InterPro" id="IPR046938">
    <property type="entry name" value="DNA_clamp_sf"/>
</dbReference>
<comment type="function">
    <text evidence="10">Confers DNA tethering and processivity to DNA polymerases and other proteins. Acts as a clamp, forming a ring around DNA (a reaction catalyzed by the clamp-loading complex) which diffuses in an ATP-independent manner freely and bidirectionally along dsDNA. Initially characterized for its ability to contact the catalytic subunit of DNA polymerase III (Pol III), a complex, multichain enzyme responsible for most of the replicative synthesis in bacteria; Pol III exhibits 3'-5' exonuclease proofreading activity. The beta chain is required for initiation of replication as well as for processivity of DNA replication.</text>
</comment>
<dbReference type="GO" id="GO:0006271">
    <property type="term" value="P:DNA strand elongation involved in DNA replication"/>
    <property type="evidence" value="ECO:0007669"/>
    <property type="project" value="TreeGrafter"/>
</dbReference>
<evidence type="ECO:0000256" key="8">
    <source>
        <dbReference type="ARBA" id="ARBA00022932"/>
    </source>
</evidence>
<dbReference type="GO" id="GO:0003887">
    <property type="term" value="F:DNA-directed DNA polymerase activity"/>
    <property type="evidence" value="ECO:0007669"/>
    <property type="project" value="UniProtKB-UniRule"/>
</dbReference>
<dbReference type="Pfam" id="PF02768">
    <property type="entry name" value="DNA_pol3_beta_3"/>
    <property type="match status" value="1"/>
</dbReference>
<dbReference type="SUPFAM" id="SSF55979">
    <property type="entry name" value="DNA clamp"/>
    <property type="match status" value="3"/>
</dbReference>
<keyword evidence="6 10" id="KW-0548">Nucleotidyltransferase</keyword>
<evidence type="ECO:0000256" key="4">
    <source>
        <dbReference type="ARBA" id="ARBA00022490"/>
    </source>
</evidence>
<dbReference type="InterPro" id="IPR022634">
    <property type="entry name" value="DNA_polIII_beta_N"/>
</dbReference>
<organism evidence="14 15">
    <name type="scientific">Sunxiuqinia dokdonensis</name>
    <dbReference type="NCBI Taxonomy" id="1409788"/>
    <lineage>
        <taxon>Bacteria</taxon>
        <taxon>Pseudomonadati</taxon>
        <taxon>Bacteroidota</taxon>
        <taxon>Bacteroidia</taxon>
        <taxon>Marinilabiliales</taxon>
        <taxon>Prolixibacteraceae</taxon>
        <taxon>Sunxiuqinia</taxon>
    </lineage>
</organism>
<evidence type="ECO:0000256" key="3">
    <source>
        <dbReference type="ARBA" id="ARBA00021035"/>
    </source>
</evidence>